<protein>
    <submittedName>
        <fullName evidence="2">Uncharacterized protein</fullName>
    </submittedName>
</protein>
<feature type="coiled-coil region" evidence="1">
    <location>
        <begin position="62"/>
        <end position="89"/>
    </location>
</feature>
<reference evidence="2" key="2">
    <citation type="submission" date="2019-07" db="EMBL/GenBank/DDBJ databases">
        <authorList>
            <person name="Yang Y."/>
            <person name="Bocs S."/>
            <person name="Baudouin L."/>
        </authorList>
    </citation>
    <scope>NUCLEOTIDE SEQUENCE</scope>
    <source>
        <tissue evidence="2">Spear leaf of Hainan Tall coconut</tissue>
    </source>
</reference>
<sequence>MTPNLKGLEAIGWQDRMMPNPKGTRVESLCNYFHKTIKTARSELIKVHEKAEVAQKVAKAKIKHLKLVLEKIETEKAKVEANGASKKKRRKAVEAKVMEVEKKDEGQVVEIGHLAMEAFKSLLKFTKIKIEFGREAFEVE</sequence>
<dbReference type="EMBL" id="CM017872">
    <property type="protein sequence ID" value="KAG1327061.1"/>
    <property type="molecule type" value="Genomic_DNA"/>
</dbReference>
<gene>
    <name evidence="2" type="ORF">COCNU_01G009950</name>
</gene>
<accession>A0A8K0HUY0</accession>
<dbReference type="Proteomes" id="UP000797356">
    <property type="component" value="Chromosome 1"/>
</dbReference>
<proteinExistence type="predicted"/>
<evidence type="ECO:0000313" key="3">
    <source>
        <dbReference type="Proteomes" id="UP000797356"/>
    </source>
</evidence>
<keyword evidence="1" id="KW-0175">Coiled coil</keyword>
<comment type="caution">
    <text evidence="2">The sequence shown here is derived from an EMBL/GenBank/DDBJ whole genome shotgun (WGS) entry which is preliminary data.</text>
</comment>
<reference evidence="2" key="1">
    <citation type="journal article" date="2017" name="Gigascience">
        <title>The genome draft of coconut (Cocos nucifera).</title>
        <authorList>
            <person name="Xiao Y."/>
            <person name="Xu P."/>
            <person name="Fan H."/>
            <person name="Baudouin L."/>
            <person name="Xia W."/>
            <person name="Bocs S."/>
            <person name="Xu J."/>
            <person name="Li Q."/>
            <person name="Guo A."/>
            <person name="Zhou L."/>
            <person name="Li J."/>
            <person name="Wu Y."/>
            <person name="Ma Z."/>
            <person name="Armero A."/>
            <person name="Issali A.E."/>
            <person name="Liu N."/>
            <person name="Peng M."/>
            <person name="Yang Y."/>
        </authorList>
    </citation>
    <scope>NUCLEOTIDE SEQUENCE</scope>
    <source>
        <tissue evidence="2">Spear leaf of Hainan Tall coconut</tissue>
    </source>
</reference>
<organism evidence="2 3">
    <name type="scientific">Cocos nucifera</name>
    <name type="common">Coconut palm</name>
    <dbReference type="NCBI Taxonomy" id="13894"/>
    <lineage>
        <taxon>Eukaryota</taxon>
        <taxon>Viridiplantae</taxon>
        <taxon>Streptophyta</taxon>
        <taxon>Embryophyta</taxon>
        <taxon>Tracheophyta</taxon>
        <taxon>Spermatophyta</taxon>
        <taxon>Magnoliopsida</taxon>
        <taxon>Liliopsida</taxon>
        <taxon>Arecaceae</taxon>
        <taxon>Arecoideae</taxon>
        <taxon>Cocoseae</taxon>
        <taxon>Attaleinae</taxon>
        <taxon>Cocos</taxon>
    </lineage>
</organism>
<name>A0A8K0HUY0_COCNU</name>
<keyword evidence="3" id="KW-1185">Reference proteome</keyword>
<evidence type="ECO:0000313" key="2">
    <source>
        <dbReference type="EMBL" id="KAG1327061.1"/>
    </source>
</evidence>
<dbReference type="AlphaFoldDB" id="A0A8K0HUY0"/>
<evidence type="ECO:0000256" key="1">
    <source>
        <dbReference type="SAM" id="Coils"/>
    </source>
</evidence>